<comment type="caution">
    <text evidence="2">The sequence shown here is derived from an EMBL/GenBank/DDBJ whole genome shotgun (WGS) entry which is preliminary data.</text>
</comment>
<protein>
    <submittedName>
        <fullName evidence="2">Uncharacterized protein</fullName>
    </submittedName>
</protein>
<feature type="region of interest" description="Disordered" evidence="1">
    <location>
        <begin position="67"/>
        <end position="126"/>
    </location>
</feature>
<keyword evidence="3" id="KW-1185">Reference proteome</keyword>
<gene>
    <name evidence="2" type="ORF">DFH07DRAFT_772568</name>
</gene>
<organism evidence="2 3">
    <name type="scientific">Mycena maculata</name>
    <dbReference type="NCBI Taxonomy" id="230809"/>
    <lineage>
        <taxon>Eukaryota</taxon>
        <taxon>Fungi</taxon>
        <taxon>Dikarya</taxon>
        <taxon>Basidiomycota</taxon>
        <taxon>Agaricomycotina</taxon>
        <taxon>Agaricomycetes</taxon>
        <taxon>Agaricomycetidae</taxon>
        <taxon>Agaricales</taxon>
        <taxon>Marasmiineae</taxon>
        <taxon>Mycenaceae</taxon>
        <taxon>Mycena</taxon>
    </lineage>
</organism>
<feature type="region of interest" description="Disordered" evidence="1">
    <location>
        <begin position="333"/>
        <end position="357"/>
    </location>
</feature>
<accession>A0AAD7J6B3</accession>
<dbReference type="AlphaFoldDB" id="A0AAD7J6B3"/>
<dbReference type="Proteomes" id="UP001215280">
    <property type="component" value="Unassembled WGS sequence"/>
</dbReference>
<feature type="compositionally biased region" description="Basic residues" evidence="1">
    <location>
        <begin position="82"/>
        <end position="92"/>
    </location>
</feature>
<sequence>MAWAVGKRVYLNALLIRGDRRKRGRKRKPSGINEIIPPDYEGRVILPYSRRFRAAASRVEAPGLDVDASPELVDGASAMPARPKRAGRPGRAARREQGARGGTRARAGGAPLSEQEGAGAGQGAGRCWRLSRGRGTGRERVANGLLTAGAGKSGERRKFLHIRSPTFPVTCQTAHGSWTLHYGLSRLRPYLAKGPEDAGRGIGGPVFPADLGKDESARRVLNVQPGADITIRSGASSTFNFVEHKIEFCLLNEIGLGKLNRGHKFCLAFVQERQPGKAKSRIITSQNENGYLEAALPTGLKRQERSALFHSLRRDVLPAEVLNPWESVEGQKLRGMKGKDSIQLSGPRRREAPRRPVEPVQVQAAFQGAKYFTPPIRSI</sequence>
<name>A0AAD7J6B3_9AGAR</name>
<feature type="compositionally biased region" description="Basic and acidic residues" evidence="1">
    <location>
        <begin position="348"/>
        <end position="357"/>
    </location>
</feature>
<evidence type="ECO:0000313" key="2">
    <source>
        <dbReference type="EMBL" id="KAJ7758089.1"/>
    </source>
</evidence>
<feature type="compositionally biased region" description="Low complexity" evidence="1">
    <location>
        <begin position="102"/>
        <end position="117"/>
    </location>
</feature>
<dbReference type="EMBL" id="JARJLG010000056">
    <property type="protein sequence ID" value="KAJ7758089.1"/>
    <property type="molecule type" value="Genomic_DNA"/>
</dbReference>
<evidence type="ECO:0000313" key="3">
    <source>
        <dbReference type="Proteomes" id="UP001215280"/>
    </source>
</evidence>
<proteinExistence type="predicted"/>
<evidence type="ECO:0000256" key="1">
    <source>
        <dbReference type="SAM" id="MobiDB-lite"/>
    </source>
</evidence>
<reference evidence="2" key="1">
    <citation type="submission" date="2023-03" db="EMBL/GenBank/DDBJ databases">
        <title>Massive genome expansion in bonnet fungi (Mycena s.s.) driven by repeated elements and novel gene families across ecological guilds.</title>
        <authorList>
            <consortium name="Lawrence Berkeley National Laboratory"/>
            <person name="Harder C.B."/>
            <person name="Miyauchi S."/>
            <person name="Viragh M."/>
            <person name="Kuo A."/>
            <person name="Thoen E."/>
            <person name="Andreopoulos B."/>
            <person name="Lu D."/>
            <person name="Skrede I."/>
            <person name="Drula E."/>
            <person name="Henrissat B."/>
            <person name="Morin E."/>
            <person name="Kohler A."/>
            <person name="Barry K."/>
            <person name="LaButti K."/>
            <person name="Morin E."/>
            <person name="Salamov A."/>
            <person name="Lipzen A."/>
            <person name="Mereny Z."/>
            <person name="Hegedus B."/>
            <person name="Baldrian P."/>
            <person name="Stursova M."/>
            <person name="Weitz H."/>
            <person name="Taylor A."/>
            <person name="Grigoriev I.V."/>
            <person name="Nagy L.G."/>
            <person name="Martin F."/>
            <person name="Kauserud H."/>
        </authorList>
    </citation>
    <scope>NUCLEOTIDE SEQUENCE</scope>
    <source>
        <strain evidence="2">CBHHK188m</strain>
    </source>
</reference>